<protein>
    <recommendedName>
        <fullName evidence="3">NIPSNAP domain-containing protein</fullName>
    </recommendedName>
</protein>
<dbReference type="Proteomes" id="UP000051027">
    <property type="component" value="Unassembled WGS sequence"/>
</dbReference>
<comment type="caution">
    <text evidence="1">The sequence shown here is derived from an EMBL/GenBank/DDBJ whole genome shotgun (WGS) entry which is preliminary data.</text>
</comment>
<evidence type="ECO:0008006" key="3">
    <source>
        <dbReference type="Google" id="ProtNLM"/>
    </source>
</evidence>
<gene>
    <name evidence="1" type="ORF">ABS10_07730</name>
</gene>
<evidence type="ECO:0000313" key="1">
    <source>
        <dbReference type="EMBL" id="KRO95667.1"/>
    </source>
</evidence>
<name>A0A0R2UE96_9GAMM</name>
<dbReference type="AlphaFoldDB" id="A0A0R2UE96"/>
<dbReference type="STRING" id="1655612.ABS10_07730"/>
<sequence length="237" mass="27162">MLFLFAACSQNSSNTVSSFGDFIKPNYLNLVSTMHCRLKPLNSLNSLEKFIPIFVKNFAASNIDDSEVYFYFPLSIDEKTNTSEFKLVLQHSTEASLDNMTQRLDGLEFSQIADCTQDQPSQNLARLKKDNFPQTETLLETMTCEYHENYNFATLNLVFEQLIDALSDVAMALEFQYLGAEFSDRTFQWITIFSSAEDRKSFLNHWRSLQVSNEMQALLTEQASCSASEVFRAYKVI</sequence>
<organism evidence="1 2">
    <name type="scientific">SAR86 cluster bacterium BACL1 MAG-120820-bin45</name>
    <dbReference type="NCBI Taxonomy" id="1655612"/>
    <lineage>
        <taxon>Bacteria</taxon>
        <taxon>Pseudomonadati</taxon>
        <taxon>Pseudomonadota</taxon>
        <taxon>Gammaproteobacteria</taxon>
        <taxon>SAR86 cluster</taxon>
    </lineage>
</organism>
<proteinExistence type="predicted"/>
<reference evidence="1 2" key="1">
    <citation type="submission" date="2015-10" db="EMBL/GenBank/DDBJ databases">
        <title>Metagenome-Assembled Genomes uncover a global brackish microbiome.</title>
        <authorList>
            <person name="Hugerth L.W."/>
            <person name="Larsson J."/>
            <person name="Alneberg J."/>
            <person name="Lindh M.V."/>
            <person name="Legrand C."/>
            <person name="Pinhassi J."/>
            <person name="Andersson A.F."/>
        </authorList>
    </citation>
    <scope>NUCLEOTIDE SEQUENCE [LARGE SCALE GENOMIC DNA]</scope>
    <source>
        <strain evidence="1">BACL1 MAG-120820-bin45</strain>
    </source>
</reference>
<dbReference type="EMBL" id="LICS01000021">
    <property type="protein sequence ID" value="KRO95667.1"/>
    <property type="molecule type" value="Genomic_DNA"/>
</dbReference>
<evidence type="ECO:0000313" key="2">
    <source>
        <dbReference type="Proteomes" id="UP000051027"/>
    </source>
</evidence>
<accession>A0A0R2UE96</accession>